<comment type="caution">
    <text evidence="9">The sequence shown here is derived from an EMBL/GenBank/DDBJ whole genome shotgun (WGS) entry which is preliminary data.</text>
</comment>
<evidence type="ECO:0000256" key="7">
    <source>
        <dbReference type="SAM" id="MobiDB-lite"/>
    </source>
</evidence>
<dbReference type="EMBL" id="JAAARO010000007">
    <property type="protein sequence ID" value="KAF5744903.1"/>
    <property type="molecule type" value="Genomic_DNA"/>
</dbReference>
<sequence>MSSKKQKLLRAIFTASAGCGCGRPKPADVYEPITIPKTSKNPKIMNQCSSSSNGGISIDEKENYTSTTISFNVDNTSTRNSEYEIDPRPSKNMPSPCPKITDSIAVEKDSSNPYQDFRHSMLQMIFEKEIYCKDDLQELLKCFLELNSPCFHDVIVKAFKEIWNDIVSKSPVFLGS</sequence>
<feature type="domain" description="OVATE" evidence="8">
    <location>
        <begin position="106"/>
        <end position="165"/>
    </location>
</feature>
<dbReference type="InterPro" id="IPR006458">
    <property type="entry name" value="Ovate_C"/>
</dbReference>
<name>A0A7J7DF05_TRIWF</name>
<evidence type="ECO:0000259" key="8">
    <source>
        <dbReference type="PROSITE" id="PS51754"/>
    </source>
</evidence>
<evidence type="ECO:0000313" key="9">
    <source>
        <dbReference type="EMBL" id="KAF5744903.1"/>
    </source>
</evidence>
<dbReference type="InParanoid" id="A0A7J7DF05"/>
<comment type="function">
    <text evidence="6">Transcriptional repressor that regulates multiple aspects of plant growth and development.</text>
</comment>
<dbReference type="AlphaFoldDB" id="A0A7J7DF05"/>
<keyword evidence="3 6" id="KW-0805">Transcription regulation</keyword>
<organism evidence="9 10">
    <name type="scientific">Tripterygium wilfordii</name>
    <name type="common">Thunder God vine</name>
    <dbReference type="NCBI Taxonomy" id="458696"/>
    <lineage>
        <taxon>Eukaryota</taxon>
        <taxon>Viridiplantae</taxon>
        <taxon>Streptophyta</taxon>
        <taxon>Embryophyta</taxon>
        <taxon>Tracheophyta</taxon>
        <taxon>Spermatophyta</taxon>
        <taxon>Magnoliopsida</taxon>
        <taxon>eudicotyledons</taxon>
        <taxon>Gunneridae</taxon>
        <taxon>Pentapetalae</taxon>
        <taxon>rosids</taxon>
        <taxon>fabids</taxon>
        <taxon>Celastrales</taxon>
        <taxon>Celastraceae</taxon>
        <taxon>Tripterygium</taxon>
    </lineage>
</organism>
<reference evidence="9 10" key="1">
    <citation type="journal article" date="2020" name="Nat. Commun.">
        <title>Genome of Tripterygium wilfordii and identification of cytochrome P450 involved in triptolide biosynthesis.</title>
        <authorList>
            <person name="Tu L."/>
            <person name="Su P."/>
            <person name="Zhang Z."/>
            <person name="Gao L."/>
            <person name="Wang J."/>
            <person name="Hu T."/>
            <person name="Zhou J."/>
            <person name="Zhang Y."/>
            <person name="Zhao Y."/>
            <person name="Liu Y."/>
            <person name="Song Y."/>
            <person name="Tong Y."/>
            <person name="Lu Y."/>
            <person name="Yang J."/>
            <person name="Xu C."/>
            <person name="Jia M."/>
            <person name="Peters R.J."/>
            <person name="Huang L."/>
            <person name="Gao W."/>
        </authorList>
    </citation>
    <scope>NUCLEOTIDE SEQUENCE [LARGE SCALE GENOMIC DNA]</scope>
    <source>
        <strain evidence="10">cv. XIE 37</strain>
        <tissue evidence="9">Leaf</tissue>
    </source>
</reference>
<feature type="region of interest" description="Disordered" evidence="7">
    <location>
        <begin position="78"/>
        <end position="99"/>
    </location>
</feature>
<protein>
    <recommendedName>
        <fullName evidence="6">Transcription repressor</fullName>
    </recommendedName>
    <alternativeName>
        <fullName evidence="6">Ovate family protein</fullName>
    </alternativeName>
</protein>
<dbReference type="Proteomes" id="UP000593562">
    <property type="component" value="Unassembled WGS sequence"/>
</dbReference>
<dbReference type="Pfam" id="PF04844">
    <property type="entry name" value="Ovate"/>
    <property type="match status" value="1"/>
</dbReference>
<evidence type="ECO:0000256" key="5">
    <source>
        <dbReference type="ARBA" id="ARBA00023242"/>
    </source>
</evidence>
<evidence type="ECO:0000256" key="2">
    <source>
        <dbReference type="ARBA" id="ARBA00022491"/>
    </source>
</evidence>
<dbReference type="PROSITE" id="PS51257">
    <property type="entry name" value="PROKAR_LIPOPROTEIN"/>
    <property type="match status" value="1"/>
</dbReference>
<comment type="subcellular location">
    <subcellularLocation>
        <location evidence="1 6">Nucleus</location>
    </subcellularLocation>
</comment>
<keyword evidence="5 6" id="KW-0539">Nucleus</keyword>
<evidence type="ECO:0000256" key="4">
    <source>
        <dbReference type="ARBA" id="ARBA00023163"/>
    </source>
</evidence>
<dbReference type="GO" id="GO:0005634">
    <property type="term" value="C:nucleus"/>
    <property type="evidence" value="ECO:0007669"/>
    <property type="project" value="UniProtKB-SubCell"/>
</dbReference>
<evidence type="ECO:0000256" key="6">
    <source>
        <dbReference type="RuleBase" id="RU367028"/>
    </source>
</evidence>
<dbReference type="PANTHER" id="PTHR33057:SF211">
    <property type="entry name" value="TRANSCRIPTION REPRESSOR"/>
    <property type="match status" value="1"/>
</dbReference>
<dbReference type="InterPro" id="IPR038933">
    <property type="entry name" value="Ovate"/>
</dbReference>
<keyword evidence="2 6" id="KW-0678">Repressor</keyword>
<evidence type="ECO:0000313" key="10">
    <source>
        <dbReference type="Proteomes" id="UP000593562"/>
    </source>
</evidence>
<keyword evidence="10" id="KW-1185">Reference proteome</keyword>
<evidence type="ECO:0000256" key="1">
    <source>
        <dbReference type="ARBA" id="ARBA00004123"/>
    </source>
</evidence>
<dbReference type="PROSITE" id="PS51754">
    <property type="entry name" value="OVATE"/>
    <property type="match status" value="1"/>
</dbReference>
<accession>A0A7J7DF05</accession>
<dbReference type="PANTHER" id="PTHR33057">
    <property type="entry name" value="TRANSCRIPTION REPRESSOR OFP7-RELATED"/>
    <property type="match status" value="1"/>
</dbReference>
<dbReference type="GO" id="GO:0045892">
    <property type="term" value="P:negative regulation of DNA-templated transcription"/>
    <property type="evidence" value="ECO:0007669"/>
    <property type="project" value="UniProtKB-UniRule"/>
</dbReference>
<proteinExistence type="predicted"/>
<evidence type="ECO:0000256" key="3">
    <source>
        <dbReference type="ARBA" id="ARBA00023015"/>
    </source>
</evidence>
<dbReference type="OrthoDB" id="1928390at2759"/>
<dbReference type="NCBIfam" id="TIGR01568">
    <property type="entry name" value="A_thal_3678"/>
    <property type="match status" value="1"/>
</dbReference>
<keyword evidence="4 6" id="KW-0804">Transcription</keyword>
<gene>
    <name evidence="9" type="ORF">HS088_TW07G00484</name>
</gene>